<dbReference type="Gramene" id="KQK90857">
    <property type="protein sequence ID" value="KQK90857"/>
    <property type="gene ID" value="SETIT_039863mg"/>
</dbReference>
<keyword evidence="3" id="KW-1185">Reference proteome</keyword>
<proteinExistence type="predicted"/>
<evidence type="ECO:0000313" key="3">
    <source>
        <dbReference type="Proteomes" id="UP000004995"/>
    </source>
</evidence>
<dbReference type="Proteomes" id="UP000004995">
    <property type="component" value="Unassembled WGS sequence"/>
</dbReference>
<dbReference type="EMBL" id="AGNK02005983">
    <property type="status" value="NOT_ANNOTATED_CDS"/>
    <property type="molecule type" value="Genomic_DNA"/>
</dbReference>
<evidence type="ECO:0000256" key="1">
    <source>
        <dbReference type="SAM" id="MobiDB-lite"/>
    </source>
</evidence>
<feature type="region of interest" description="Disordered" evidence="1">
    <location>
        <begin position="123"/>
        <end position="143"/>
    </location>
</feature>
<dbReference type="AlphaFoldDB" id="K4ALS9"/>
<dbReference type="HOGENOM" id="CLU_984795_0_0_1"/>
<feature type="region of interest" description="Disordered" evidence="1">
    <location>
        <begin position="208"/>
        <end position="230"/>
    </location>
</feature>
<dbReference type="OMA" id="CEMAVTP"/>
<accession>K4ALS9</accession>
<dbReference type="EnsemblPlants" id="KQK90857">
    <property type="protein sequence ID" value="KQK90857"/>
    <property type="gene ID" value="SETIT_039863mg"/>
</dbReference>
<name>K4ALS9_SETIT</name>
<sequence length="230" mass="24186">MADSYRMHELDDADINRLLPGEILEDIGVVVIDPAERQVPDVVDELAARLASVLGGAPKKTPCHHHPQVTVGRGSLDLAGGKGTVRRVMAVPPPFLPSPPAVPWQVMEGLMRRNSVVIHPTMPTMPGSTPTWPLAGGARPTTTAARRGTGTGVFFPRAEVAAAGQRQPCPCHSSAWTAGGHGDREVAAGNASRGCPYGAEALSWRPRPSASGARAATGMDLLNTKRTMTN</sequence>
<protein>
    <submittedName>
        <fullName evidence="2">Uncharacterized protein</fullName>
    </submittedName>
</protein>
<dbReference type="InParanoid" id="K4ALS9"/>
<reference evidence="2" key="2">
    <citation type="submission" date="2018-08" db="UniProtKB">
        <authorList>
            <consortium name="EnsemblPlants"/>
        </authorList>
    </citation>
    <scope>IDENTIFICATION</scope>
    <source>
        <strain evidence="2">Yugu1</strain>
    </source>
</reference>
<evidence type="ECO:0000313" key="2">
    <source>
        <dbReference type="EnsemblPlants" id="KQK90857"/>
    </source>
</evidence>
<organism evidence="2 3">
    <name type="scientific">Setaria italica</name>
    <name type="common">Foxtail millet</name>
    <name type="synonym">Panicum italicum</name>
    <dbReference type="NCBI Taxonomy" id="4555"/>
    <lineage>
        <taxon>Eukaryota</taxon>
        <taxon>Viridiplantae</taxon>
        <taxon>Streptophyta</taxon>
        <taxon>Embryophyta</taxon>
        <taxon>Tracheophyta</taxon>
        <taxon>Spermatophyta</taxon>
        <taxon>Magnoliopsida</taxon>
        <taxon>Liliopsida</taxon>
        <taxon>Poales</taxon>
        <taxon>Poaceae</taxon>
        <taxon>PACMAD clade</taxon>
        <taxon>Panicoideae</taxon>
        <taxon>Panicodae</taxon>
        <taxon>Paniceae</taxon>
        <taxon>Cenchrinae</taxon>
        <taxon>Setaria</taxon>
    </lineage>
</organism>
<reference evidence="3" key="1">
    <citation type="journal article" date="2012" name="Nat. Biotechnol.">
        <title>Reference genome sequence of the model plant Setaria.</title>
        <authorList>
            <person name="Bennetzen J.L."/>
            <person name="Schmutz J."/>
            <person name="Wang H."/>
            <person name="Percifield R."/>
            <person name="Hawkins J."/>
            <person name="Pontaroli A.C."/>
            <person name="Estep M."/>
            <person name="Feng L."/>
            <person name="Vaughn J.N."/>
            <person name="Grimwood J."/>
            <person name="Jenkins J."/>
            <person name="Barry K."/>
            <person name="Lindquist E."/>
            <person name="Hellsten U."/>
            <person name="Deshpande S."/>
            <person name="Wang X."/>
            <person name="Wu X."/>
            <person name="Mitros T."/>
            <person name="Triplett J."/>
            <person name="Yang X."/>
            <person name="Ye C.Y."/>
            <person name="Mauro-Herrera M."/>
            <person name="Wang L."/>
            <person name="Li P."/>
            <person name="Sharma M."/>
            <person name="Sharma R."/>
            <person name="Ronald P.C."/>
            <person name="Panaud O."/>
            <person name="Kellogg E.A."/>
            <person name="Brutnell T.P."/>
            <person name="Doust A.N."/>
            <person name="Tuskan G.A."/>
            <person name="Rokhsar D."/>
            <person name="Devos K.M."/>
        </authorList>
    </citation>
    <scope>NUCLEOTIDE SEQUENCE [LARGE SCALE GENOMIC DNA]</scope>
    <source>
        <strain evidence="3">cv. Yugu1</strain>
    </source>
</reference>
<dbReference type="eggNOG" id="ENOG502R5S4">
    <property type="taxonomic scope" value="Eukaryota"/>
</dbReference>